<comment type="caution">
    <text evidence="1">The sequence shown here is derived from an EMBL/GenBank/DDBJ whole genome shotgun (WGS) entry which is preliminary data.</text>
</comment>
<organism evidence="1 2">
    <name type="scientific">Cetraspora pellucida</name>
    <dbReference type="NCBI Taxonomy" id="1433469"/>
    <lineage>
        <taxon>Eukaryota</taxon>
        <taxon>Fungi</taxon>
        <taxon>Fungi incertae sedis</taxon>
        <taxon>Mucoromycota</taxon>
        <taxon>Glomeromycotina</taxon>
        <taxon>Glomeromycetes</taxon>
        <taxon>Diversisporales</taxon>
        <taxon>Gigasporaceae</taxon>
        <taxon>Cetraspora</taxon>
    </lineage>
</organism>
<feature type="non-terminal residue" evidence="1">
    <location>
        <position position="1"/>
    </location>
</feature>
<accession>A0ACA9P8J8</accession>
<dbReference type="Proteomes" id="UP000789366">
    <property type="component" value="Unassembled WGS sequence"/>
</dbReference>
<dbReference type="EMBL" id="CAJVPW010020133">
    <property type="protein sequence ID" value="CAG8687869.1"/>
    <property type="molecule type" value="Genomic_DNA"/>
</dbReference>
<evidence type="ECO:0000313" key="2">
    <source>
        <dbReference type="Proteomes" id="UP000789366"/>
    </source>
</evidence>
<evidence type="ECO:0000313" key="1">
    <source>
        <dbReference type="EMBL" id="CAG8687869.1"/>
    </source>
</evidence>
<proteinExistence type="predicted"/>
<protein>
    <submittedName>
        <fullName evidence="1">10383_t:CDS:1</fullName>
    </submittedName>
</protein>
<sequence>IVNNCWNELEAEPYILAYILYPEYRGASLRKGVWTQTALYARTL</sequence>
<keyword evidence="2" id="KW-1185">Reference proteome</keyword>
<reference evidence="1" key="1">
    <citation type="submission" date="2021-06" db="EMBL/GenBank/DDBJ databases">
        <authorList>
            <person name="Kallberg Y."/>
            <person name="Tangrot J."/>
            <person name="Rosling A."/>
        </authorList>
    </citation>
    <scope>NUCLEOTIDE SEQUENCE</scope>
    <source>
        <strain evidence="1">28 12/20/2015</strain>
    </source>
</reference>
<name>A0ACA9P8J8_9GLOM</name>
<gene>
    <name evidence="1" type="ORF">SPELUC_LOCUS10589</name>
</gene>